<protein>
    <recommendedName>
        <fullName evidence="8">Caffeoyl-CoA O-methyltransferase</fullName>
    </recommendedName>
</protein>
<evidence type="ECO:0000313" key="7">
    <source>
        <dbReference type="EMBL" id="VFU63376.1"/>
    </source>
</evidence>
<keyword evidence="3" id="KW-0808">Transferase</keyword>
<dbReference type="EMBL" id="CAADRP010002198">
    <property type="protein sequence ID" value="VFU63376.1"/>
    <property type="molecule type" value="Genomic_DNA"/>
</dbReference>
<sequence>MLNNDMQPEFDYAFVDADKANYKNYHEQLMKLVKIGGMIAYDNTLWYGMVAKEEDECQRI</sequence>
<organism evidence="7">
    <name type="scientific">Salix viminalis</name>
    <name type="common">Common osier</name>
    <name type="synonym">Basket willow</name>
    <dbReference type="NCBI Taxonomy" id="40686"/>
    <lineage>
        <taxon>Eukaryota</taxon>
        <taxon>Viridiplantae</taxon>
        <taxon>Streptophyta</taxon>
        <taxon>Embryophyta</taxon>
        <taxon>Tracheophyta</taxon>
        <taxon>Spermatophyta</taxon>
        <taxon>Magnoliopsida</taxon>
        <taxon>eudicotyledons</taxon>
        <taxon>Gunneridae</taxon>
        <taxon>Pentapetalae</taxon>
        <taxon>rosids</taxon>
        <taxon>fabids</taxon>
        <taxon>Malpighiales</taxon>
        <taxon>Salicaceae</taxon>
        <taxon>Saliceae</taxon>
        <taxon>Salix</taxon>
    </lineage>
</organism>
<evidence type="ECO:0000256" key="1">
    <source>
        <dbReference type="ARBA" id="ARBA00002334"/>
    </source>
</evidence>
<evidence type="ECO:0000256" key="6">
    <source>
        <dbReference type="ARBA" id="ARBA00023453"/>
    </source>
</evidence>
<dbReference type="PANTHER" id="PTHR10509">
    <property type="entry name" value="O-METHYLTRANSFERASE-RELATED"/>
    <property type="match status" value="1"/>
</dbReference>
<dbReference type="GO" id="GO:0032259">
    <property type="term" value="P:methylation"/>
    <property type="evidence" value="ECO:0007669"/>
    <property type="project" value="UniProtKB-KW"/>
</dbReference>
<keyword evidence="2" id="KW-0489">Methyltransferase</keyword>
<dbReference type="PANTHER" id="PTHR10509:SF34">
    <property type="entry name" value="TAPETUM-SPECIFIC METHYLTRANSFERASE 1"/>
    <property type="match status" value="1"/>
</dbReference>
<comment type="similarity">
    <text evidence="6">Belongs to the class I-like SAM-binding methyltransferase superfamily. Cation-dependent O-methyltransferase family.</text>
</comment>
<evidence type="ECO:0000256" key="4">
    <source>
        <dbReference type="ARBA" id="ARBA00022691"/>
    </source>
</evidence>
<dbReference type="Pfam" id="PF01596">
    <property type="entry name" value="Methyltransf_3"/>
    <property type="match status" value="1"/>
</dbReference>
<dbReference type="AlphaFoldDB" id="A0A6N2NBI3"/>
<accession>A0A6N2NBI3</accession>
<evidence type="ECO:0000256" key="3">
    <source>
        <dbReference type="ARBA" id="ARBA00022679"/>
    </source>
</evidence>
<dbReference type="Gene3D" id="3.40.50.150">
    <property type="entry name" value="Vaccinia Virus protein VP39"/>
    <property type="match status" value="1"/>
</dbReference>
<evidence type="ECO:0008006" key="8">
    <source>
        <dbReference type="Google" id="ProtNLM"/>
    </source>
</evidence>
<evidence type="ECO:0000256" key="2">
    <source>
        <dbReference type="ARBA" id="ARBA00022603"/>
    </source>
</evidence>
<dbReference type="GO" id="GO:0046872">
    <property type="term" value="F:metal ion binding"/>
    <property type="evidence" value="ECO:0007669"/>
    <property type="project" value="UniProtKB-KW"/>
</dbReference>
<dbReference type="InterPro" id="IPR029063">
    <property type="entry name" value="SAM-dependent_MTases_sf"/>
</dbReference>
<dbReference type="GO" id="GO:0008171">
    <property type="term" value="F:O-methyltransferase activity"/>
    <property type="evidence" value="ECO:0007669"/>
    <property type="project" value="InterPro"/>
</dbReference>
<gene>
    <name evidence="7" type="ORF">SVIM_LOCUS482042</name>
</gene>
<comment type="function">
    <text evidence="1">Methylates caffeoyl-CoA to feruloyl-CoA and 5-hydroxyferuloyl-CoA to sinapoyl-CoA. Plays a role in the synthesis of feruloylated polysaccharides. Involved in the reinforcement of the plant cell wall. Also involved in the responding to wounding or pathogen challenge by the increased formation of cell wall-bound ferulic acid polymers.</text>
</comment>
<dbReference type="PROSITE" id="PS51682">
    <property type="entry name" value="SAM_OMT_I"/>
    <property type="match status" value="1"/>
</dbReference>
<proteinExistence type="inferred from homology"/>
<keyword evidence="4" id="KW-0949">S-adenosyl-L-methionine</keyword>
<dbReference type="InterPro" id="IPR050362">
    <property type="entry name" value="Cation-dep_OMT"/>
</dbReference>
<reference evidence="7" key="1">
    <citation type="submission" date="2019-03" db="EMBL/GenBank/DDBJ databases">
        <authorList>
            <person name="Mank J."/>
            <person name="Almeida P."/>
        </authorList>
    </citation>
    <scope>NUCLEOTIDE SEQUENCE</scope>
    <source>
        <strain evidence="7">78183</strain>
    </source>
</reference>
<keyword evidence="5" id="KW-0479">Metal-binding</keyword>
<dbReference type="InterPro" id="IPR002935">
    <property type="entry name" value="SAM_O-MeTrfase"/>
</dbReference>
<name>A0A6N2NBI3_SALVM</name>
<evidence type="ECO:0000256" key="5">
    <source>
        <dbReference type="ARBA" id="ARBA00022723"/>
    </source>
</evidence>
<dbReference type="GO" id="GO:0008757">
    <property type="term" value="F:S-adenosylmethionine-dependent methyltransferase activity"/>
    <property type="evidence" value="ECO:0007669"/>
    <property type="project" value="TreeGrafter"/>
</dbReference>
<dbReference type="SUPFAM" id="SSF53335">
    <property type="entry name" value="S-adenosyl-L-methionine-dependent methyltransferases"/>
    <property type="match status" value="1"/>
</dbReference>